<evidence type="ECO:0000313" key="3">
    <source>
        <dbReference type="Proteomes" id="UP000199705"/>
    </source>
</evidence>
<accession>A0A1G8IL78</accession>
<dbReference type="Gene3D" id="2.60.40.1120">
    <property type="entry name" value="Carboxypeptidase-like, regulatory domain"/>
    <property type="match status" value="1"/>
</dbReference>
<feature type="signal peptide" evidence="1">
    <location>
        <begin position="1"/>
        <end position="18"/>
    </location>
</feature>
<dbReference type="Pfam" id="PF13715">
    <property type="entry name" value="CarbopepD_reg_2"/>
    <property type="match status" value="1"/>
</dbReference>
<keyword evidence="1" id="KW-0732">Signal</keyword>
<dbReference type="InterPro" id="IPR043741">
    <property type="entry name" value="DUF5686"/>
</dbReference>
<dbReference type="RefSeq" id="WP_091173781.1">
    <property type="nucleotide sequence ID" value="NZ_FNCG01000017.1"/>
</dbReference>
<proteinExistence type="predicted"/>
<feature type="chain" id="PRO_5011758628" evidence="1">
    <location>
        <begin position="19"/>
        <end position="816"/>
    </location>
</feature>
<keyword evidence="3" id="KW-1185">Reference proteome</keyword>
<organism evidence="2 3">
    <name type="scientific">Mucilaginibacter gossypii</name>
    <dbReference type="NCBI Taxonomy" id="551996"/>
    <lineage>
        <taxon>Bacteria</taxon>
        <taxon>Pseudomonadati</taxon>
        <taxon>Bacteroidota</taxon>
        <taxon>Sphingobacteriia</taxon>
        <taxon>Sphingobacteriales</taxon>
        <taxon>Sphingobacteriaceae</taxon>
        <taxon>Mucilaginibacter</taxon>
    </lineage>
</organism>
<dbReference type="AlphaFoldDB" id="A0A1G8IL78"/>
<dbReference type="Proteomes" id="UP000199705">
    <property type="component" value="Unassembled WGS sequence"/>
</dbReference>
<dbReference type="STRING" id="551996.SAMN05192573_11740"/>
<protein>
    <submittedName>
        <fullName evidence="2">CarboxypepD_reg-like domain-containing protein</fullName>
    </submittedName>
</protein>
<dbReference type="Pfam" id="PF18939">
    <property type="entry name" value="DUF5686"/>
    <property type="match status" value="1"/>
</dbReference>
<dbReference type="InterPro" id="IPR008969">
    <property type="entry name" value="CarboxyPept-like_regulatory"/>
</dbReference>
<dbReference type="EMBL" id="FNCG01000017">
    <property type="protein sequence ID" value="SDI19788.1"/>
    <property type="molecule type" value="Genomic_DNA"/>
</dbReference>
<evidence type="ECO:0000313" key="2">
    <source>
        <dbReference type="EMBL" id="SDI19788.1"/>
    </source>
</evidence>
<name>A0A1G8IL78_9SPHI</name>
<sequence length="816" mass="92530">MKPALVALFLIFNFSSYAQQFSISGKITNQEGKPVPFASVFIKNTTIGVSANSEGTYLLRLNAGMREIQYKAVGYAQQSKIVDLAANQVINISLQTETYQLKDVTVHAGAEDPAYAIMRKAIKKRKTYLNEVKAYTCDIYIKGLQKLLAAPKTFMGFDVQKATSEAGLDSNRRGIVYLSESESKYSFIRPDKVHEEQVSSKVSGRNRAFSFNRASDMAVNFYQNYETWRGLSNRPLVSPVADNAMFYYNYRYIGTSVENGETINKIQVSPKRLHDPCFEGYIYILDDSWRIYGLQLYITKRANINFVDTLKINQQFFPVSEKIWMTSSVKFEFTGGLFGFKLGGYFISIYKNYNLDPALNKADFNEVLRITKGISKDSTYWNQARPIPLTAEEVTDYTNKDKLAKKRESKEYLDSLDKANNKFKPVNLLFTGINTRNRYKKEYFHYDPIIGSLLYNTVEGLAFDYGASYSKLIDTVNNRYFMLNGKVRYGFSNHLLNGSGGVALPVMQRFTLSLSGGSDVVDLNSQAPMSTFVNTVHSLLSQQNFKKLYQKQFALASLSGRITGGLRGSASVEWANRKALLNTASFSVFDPHSHQFTSNNPLDPDHNTLLFAENQSLTVNLQASYDFSNKYETYPSGRRYLPSKYPTISLNYTKGISNVLGSDVNYDKISAEISKADISMGFYGSSSFFIGAGKFLNAKSVFFPDYFHFAGNEVLSYKPRLNRFLLLDYYDFSTPDKYLEGHFEHNFSGFITNKIPLIRKFKLQEIVDVNYFYTPTLKNYTELGFGLQYLNIRLMYGVSYNGGTEAKSAIRLGISL</sequence>
<dbReference type="SUPFAM" id="SSF49464">
    <property type="entry name" value="Carboxypeptidase regulatory domain-like"/>
    <property type="match status" value="1"/>
</dbReference>
<gene>
    <name evidence="2" type="ORF">SAMN05192573_11740</name>
</gene>
<evidence type="ECO:0000256" key="1">
    <source>
        <dbReference type="SAM" id="SignalP"/>
    </source>
</evidence>
<reference evidence="3" key="1">
    <citation type="submission" date="2016-10" db="EMBL/GenBank/DDBJ databases">
        <authorList>
            <person name="Varghese N."/>
            <person name="Submissions S."/>
        </authorList>
    </citation>
    <scope>NUCLEOTIDE SEQUENCE [LARGE SCALE GENOMIC DNA]</scope>
    <source>
        <strain evidence="3">Gh-67</strain>
    </source>
</reference>